<keyword evidence="4" id="KW-1185">Reference proteome</keyword>
<dbReference type="InterPro" id="IPR006935">
    <property type="entry name" value="Helicase/UvrB_N"/>
</dbReference>
<dbReference type="Pfam" id="PF13091">
    <property type="entry name" value="PLDc_2"/>
    <property type="match status" value="1"/>
</dbReference>
<dbReference type="PANTHER" id="PTHR47962">
    <property type="entry name" value="ATP-DEPENDENT HELICASE LHR-RELATED-RELATED"/>
    <property type="match status" value="1"/>
</dbReference>
<proteinExistence type="predicted"/>
<dbReference type="InterPro" id="IPR025202">
    <property type="entry name" value="PLD-like_dom"/>
</dbReference>
<dbReference type="InterPro" id="IPR001650">
    <property type="entry name" value="Helicase_C-like"/>
</dbReference>
<evidence type="ECO:0000259" key="2">
    <source>
        <dbReference type="PROSITE" id="PS51194"/>
    </source>
</evidence>
<dbReference type="SMART" id="SM00487">
    <property type="entry name" value="DEXDc"/>
    <property type="match status" value="1"/>
</dbReference>
<dbReference type="Gene3D" id="3.30.870.10">
    <property type="entry name" value="Endonuclease Chain A"/>
    <property type="match status" value="1"/>
</dbReference>
<dbReference type="PROSITE" id="PS51194">
    <property type="entry name" value="HELICASE_CTER"/>
    <property type="match status" value="1"/>
</dbReference>
<dbReference type="CDD" id="cd09203">
    <property type="entry name" value="PLDc_N_DEXD_b1"/>
    <property type="match status" value="1"/>
</dbReference>
<reference evidence="3" key="2">
    <citation type="submission" date="2020-09" db="EMBL/GenBank/DDBJ databases">
        <authorList>
            <person name="Sun Q."/>
            <person name="Kim S."/>
        </authorList>
    </citation>
    <scope>NUCLEOTIDE SEQUENCE</scope>
    <source>
        <strain evidence="3">KCTC 12719</strain>
    </source>
</reference>
<feature type="domain" description="Helicase C-terminal" evidence="2">
    <location>
        <begin position="549"/>
        <end position="714"/>
    </location>
</feature>
<dbReference type="SUPFAM" id="SSF52540">
    <property type="entry name" value="P-loop containing nucleoside triphosphate hydrolases"/>
    <property type="match status" value="1"/>
</dbReference>
<dbReference type="Pfam" id="PF04851">
    <property type="entry name" value="ResIII"/>
    <property type="match status" value="1"/>
</dbReference>
<protein>
    <submittedName>
        <fullName evidence="3">Type III restriction-modification system restriction subunit Res</fullName>
    </submittedName>
</protein>
<dbReference type="Proteomes" id="UP000610456">
    <property type="component" value="Unassembled WGS sequence"/>
</dbReference>
<dbReference type="PANTHER" id="PTHR47962:SF7">
    <property type="entry name" value="MITOCHONDRIAL ATP-DEPENDENT HELICASE IRC3-RELATED"/>
    <property type="match status" value="1"/>
</dbReference>
<dbReference type="PROSITE" id="PS51192">
    <property type="entry name" value="HELICASE_ATP_BIND_1"/>
    <property type="match status" value="1"/>
</dbReference>
<dbReference type="CDD" id="cd18032">
    <property type="entry name" value="DEXHc_RE_I_III_res"/>
    <property type="match status" value="1"/>
</dbReference>
<sequence>MSLETGLYEQLINKLVSNKIESIDSEKFHISETVLDKEEASQYLSLYLAETIRFALNEIKEKDRPLKQIELSNKIIRLLVSELPNVDLNENLLESEGKILQAVFSKLNFPFSNLHARLKEITPYTRLSQSELFTGNNVGISLESELRKEILSSDEISWLVSFIKYSGIRIFKKELEEFTNSGKKLKIITTSYMGATDVKAIEYLSSLSNTEIKVSYNVEHERLHAKAYLFLRNSGFNTGYIGSSNLSRSALTNGLEWNLKVTTQEIGHIIDKFQKTFETYWEDPEFELYEKGKDREKLSSALKRQSSYGTSQITSFFDLKPYPYQEEILSKLQSEREVHKRNKNLLVAATGTGKTVISAFDFKRFYSENPTANFLFVAHRKEILQQAQITFQHVLRNSNFGELWVDGNEPERYNQIFASVQTLYNRLKKIKLAPDFYDYMIVDEVHHIKADSYRPILKRFDPQILLGLTATPERMDGGDIAEDFHKKIAAEIRLPEALNRKLLSPFQYFALSDTIDLSNVNWRNGKYDIRELTKLYTENDRRVSDIIHNCEEYLTDVHDVQALGFCVSQDHARYMAEKFIIAGLKADYLVSSNSSNRDIVRNQLLKKEINYLFVVDIFNEGVDIPNIDTVLFLRPTESLTVFLQQLGRGLRLAENKDCLTVLDFVGNARPEYDFEHKFRALVGKTHTSIIKEIEDEFPHLPLGCSIVLEKKAKEVILRNIREATEFRRPQLLQKIQQFNHHSTRPLTLSNFLDFHHLEVRQIYKKGSWKRLCADAGAIQNFNEPQEKELSTCMQKKLIHCNSISYLKFIQKVISNDTNLNLLTKEEDIMLLMFHYDVWQDAGTNLDFSDVNESIASLRKNKIMLHEIQEFTEHLIGKIEFVEKGISLGFPFPLKLHSKYNREEILAALGMSTFKKKSSNREGVAYQKALNVEALFITLKKTEKEYSPTTMYEDYALNPTLFHWQSQNNTAPDSPKGASYVNHCKYGKKILLFVREQNVDEYGFTMSYTFLGEADYMKSKGEKPMNIEWRLHEAMPAYILKESQKLAVG</sequence>
<evidence type="ECO:0000313" key="3">
    <source>
        <dbReference type="EMBL" id="GHA43318.1"/>
    </source>
</evidence>
<dbReference type="EMBL" id="BMXB01000011">
    <property type="protein sequence ID" value="GHA43318.1"/>
    <property type="molecule type" value="Genomic_DNA"/>
</dbReference>
<dbReference type="GO" id="GO:0003677">
    <property type="term" value="F:DNA binding"/>
    <property type="evidence" value="ECO:0007669"/>
    <property type="project" value="InterPro"/>
</dbReference>
<evidence type="ECO:0000259" key="1">
    <source>
        <dbReference type="PROSITE" id="PS51192"/>
    </source>
</evidence>
<dbReference type="GO" id="GO:0016887">
    <property type="term" value="F:ATP hydrolysis activity"/>
    <property type="evidence" value="ECO:0007669"/>
    <property type="project" value="TreeGrafter"/>
</dbReference>
<accession>A0A918SH72</accession>
<dbReference type="Pfam" id="PF11907">
    <property type="entry name" value="DUF3427"/>
    <property type="match status" value="1"/>
</dbReference>
<dbReference type="GO" id="GO:0005524">
    <property type="term" value="F:ATP binding"/>
    <property type="evidence" value="ECO:0007669"/>
    <property type="project" value="InterPro"/>
</dbReference>
<dbReference type="Gene3D" id="3.40.50.300">
    <property type="entry name" value="P-loop containing nucleotide triphosphate hydrolases"/>
    <property type="match status" value="2"/>
</dbReference>
<dbReference type="InterPro" id="IPR027417">
    <property type="entry name" value="P-loop_NTPase"/>
</dbReference>
<gene>
    <name evidence="3" type="primary">res</name>
    <name evidence="3" type="ORF">GCM10007103_25760</name>
</gene>
<dbReference type="InterPro" id="IPR021835">
    <property type="entry name" value="DUF3427"/>
</dbReference>
<dbReference type="InterPro" id="IPR014001">
    <property type="entry name" value="Helicase_ATP-bd"/>
</dbReference>
<organism evidence="3 4">
    <name type="scientific">Salinimicrobium marinum</name>
    <dbReference type="NCBI Taxonomy" id="680283"/>
    <lineage>
        <taxon>Bacteria</taxon>
        <taxon>Pseudomonadati</taxon>
        <taxon>Bacteroidota</taxon>
        <taxon>Flavobacteriia</taxon>
        <taxon>Flavobacteriales</taxon>
        <taxon>Flavobacteriaceae</taxon>
        <taxon>Salinimicrobium</taxon>
    </lineage>
</organism>
<comment type="caution">
    <text evidence="3">The sequence shown here is derived from an EMBL/GenBank/DDBJ whole genome shotgun (WGS) entry which is preliminary data.</text>
</comment>
<name>A0A918SH72_9FLAO</name>
<dbReference type="AlphaFoldDB" id="A0A918SH72"/>
<dbReference type="RefSeq" id="WP_189605180.1">
    <property type="nucleotide sequence ID" value="NZ_BMXB01000011.1"/>
</dbReference>
<feature type="domain" description="Helicase ATP-binding" evidence="1">
    <location>
        <begin position="335"/>
        <end position="490"/>
    </location>
</feature>
<dbReference type="SUPFAM" id="SSF56024">
    <property type="entry name" value="Phospholipase D/nuclease"/>
    <property type="match status" value="1"/>
</dbReference>
<evidence type="ECO:0000313" key="4">
    <source>
        <dbReference type="Proteomes" id="UP000610456"/>
    </source>
</evidence>
<dbReference type="SMART" id="SM00490">
    <property type="entry name" value="HELICc"/>
    <property type="match status" value="1"/>
</dbReference>
<reference evidence="3" key="1">
    <citation type="journal article" date="2014" name="Int. J. Syst. Evol. Microbiol.">
        <title>Complete genome sequence of Corynebacterium casei LMG S-19264T (=DSM 44701T), isolated from a smear-ripened cheese.</title>
        <authorList>
            <consortium name="US DOE Joint Genome Institute (JGI-PGF)"/>
            <person name="Walter F."/>
            <person name="Albersmeier A."/>
            <person name="Kalinowski J."/>
            <person name="Ruckert C."/>
        </authorList>
    </citation>
    <scope>NUCLEOTIDE SEQUENCE</scope>
    <source>
        <strain evidence="3">KCTC 12719</strain>
    </source>
</reference>
<dbReference type="InterPro" id="IPR052511">
    <property type="entry name" value="ATP-dep_Helicase"/>
</dbReference>
<dbReference type="CDD" id="cd18799">
    <property type="entry name" value="SF2_C_EcoAI-like"/>
    <property type="match status" value="1"/>
</dbReference>
<dbReference type="Pfam" id="PF00271">
    <property type="entry name" value="Helicase_C"/>
    <property type="match status" value="1"/>
</dbReference>